<dbReference type="EMBL" id="JAWDGP010006893">
    <property type="protein sequence ID" value="KAK3733508.1"/>
    <property type="molecule type" value="Genomic_DNA"/>
</dbReference>
<dbReference type="InterPro" id="IPR018181">
    <property type="entry name" value="Heat_shock_70_CS"/>
</dbReference>
<dbReference type="SUPFAM" id="SSF53067">
    <property type="entry name" value="Actin-like ATPase domain"/>
    <property type="match status" value="2"/>
</dbReference>
<keyword evidence="3 4" id="KW-0067">ATP-binding</keyword>
<reference evidence="5" key="1">
    <citation type="journal article" date="2023" name="G3 (Bethesda)">
        <title>A reference genome for the long-term kleptoplast-retaining sea slug Elysia crispata morphotype clarki.</title>
        <authorList>
            <person name="Eastman K.E."/>
            <person name="Pendleton A.L."/>
            <person name="Shaikh M.A."/>
            <person name="Suttiyut T."/>
            <person name="Ogas R."/>
            <person name="Tomko P."/>
            <person name="Gavelis G."/>
            <person name="Widhalm J.R."/>
            <person name="Wisecaver J.H."/>
        </authorList>
    </citation>
    <scope>NUCLEOTIDE SEQUENCE</scope>
    <source>
        <strain evidence="5">ECLA1</strain>
    </source>
</reference>
<dbReference type="FunFam" id="3.30.30.30:FF:000001">
    <property type="entry name" value="heat shock 70 kDa protein-like"/>
    <property type="match status" value="1"/>
</dbReference>
<evidence type="ECO:0000313" key="5">
    <source>
        <dbReference type="EMBL" id="KAK3733508.1"/>
    </source>
</evidence>
<comment type="caution">
    <text evidence="5">The sequence shown here is derived from an EMBL/GenBank/DDBJ whole genome shotgun (WGS) entry which is preliminary data.</text>
</comment>
<evidence type="ECO:0000256" key="4">
    <source>
        <dbReference type="RuleBase" id="RU003322"/>
    </source>
</evidence>
<dbReference type="PANTHER" id="PTHR19375">
    <property type="entry name" value="HEAT SHOCK PROTEIN 70KDA"/>
    <property type="match status" value="1"/>
</dbReference>
<dbReference type="PROSITE" id="PS01036">
    <property type="entry name" value="HSP70_3"/>
    <property type="match status" value="1"/>
</dbReference>
<evidence type="ECO:0000313" key="6">
    <source>
        <dbReference type="Proteomes" id="UP001283361"/>
    </source>
</evidence>
<dbReference type="Proteomes" id="UP001283361">
    <property type="component" value="Unassembled WGS sequence"/>
</dbReference>
<evidence type="ECO:0008006" key="7">
    <source>
        <dbReference type="Google" id="ProtNLM"/>
    </source>
</evidence>
<dbReference type="InterPro" id="IPR013126">
    <property type="entry name" value="Hsp_70_fam"/>
</dbReference>
<dbReference type="GO" id="GO:0005524">
    <property type="term" value="F:ATP binding"/>
    <property type="evidence" value="ECO:0007669"/>
    <property type="project" value="UniProtKB-KW"/>
</dbReference>
<sequence length="524" mass="56986">MAKAPAIGINLGTSYSSVGVFQNDKVEIIANELGNRSTPNYIAFTDKERLIGEAAKNQIASNAQNTVYNFKRLIGRRWDDSTVHSNKKQWPFEVIDLGGKPKMQVTYKGEEKQFFPEEISAMMLSKLKKIAEAHIGQTVTDAVVSVPAFFNDSQRQATLDAATIAGLNVLRLLNEPTAAAIAYGFDVKASREKNVLVFSMGCGSFDTSVVTIEDGIFEVKATSGDTHLGGEDFDSRMVNFLVAKFNHTYHRDISGDKTALARLREACQGAKISLSDAAEADIEIDSLFDGITFSTSITRAKFEEINGDLFRSTLEPVEKCLRDAKLSKSQIDEVVLTGGSTNIPRIQKLLEDFFDGKDLNTSMISEEAVACGAALMAATLTNTPSEKVQDLLFLDVTPFSVGLESAGGVMTALCKRNSTIPYKQSQTFTTYSDNQPAVLIKVYEGERSMTARNNLLGSFELTGIPPAPRGVPQIDITFDIDINGVLSLGAVDKVTGQTGSLTITADKGRLSKNYIQRLADEAEK</sequence>
<dbReference type="Pfam" id="PF00012">
    <property type="entry name" value="HSP70"/>
    <property type="match status" value="1"/>
</dbReference>
<dbReference type="FunFam" id="3.90.640.10:FF:000002">
    <property type="entry name" value="Heat shock 70 kDa"/>
    <property type="match status" value="1"/>
</dbReference>
<keyword evidence="2 4" id="KW-0547">Nucleotide-binding</keyword>
<proteinExistence type="inferred from homology"/>
<dbReference type="Gene3D" id="3.30.30.30">
    <property type="match status" value="1"/>
</dbReference>
<dbReference type="FunFam" id="3.30.420.40:FF:000172">
    <property type="entry name" value="Heat shock 70 kDa protein"/>
    <property type="match status" value="1"/>
</dbReference>
<evidence type="ECO:0000256" key="1">
    <source>
        <dbReference type="ARBA" id="ARBA00007381"/>
    </source>
</evidence>
<keyword evidence="6" id="KW-1185">Reference proteome</keyword>
<gene>
    <name evidence="5" type="ORF">RRG08_009148</name>
</gene>
<dbReference type="Gene3D" id="3.30.420.40">
    <property type="match status" value="2"/>
</dbReference>
<dbReference type="PRINTS" id="PR00301">
    <property type="entry name" value="HEATSHOCK70"/>
</dbReference>
<dbReference type="GO" id="GO:0140662">
    <property type="term" value="F:ATP-dependent protein folding chaperone"/>
    <property type="evidence" value="ECO:0007669"/>
    <property type="project" value="InterPro"/>
</dbReference>
<name>A0AAE1CTE8_9GAST</name>
<dbReference type="FunFam" id="3.30.420.40:FF:000026">
    <property type="entry name" value="Heat shock protein 70"/>
    <property type="match status" value="1"/>
</dbReference>
<dbReference type="FunFam" id="2.60.34.10:FF:000002">
    <property type="entry name" value="Heat shock 70 kDa"/>
    <property type="match status" value="1"/>
</dbReference>
<evidence type="ECO:0000256" key="3">
    <source>
        <dbReference type="ARBA" id="ARBA00022840"/>
    </source>
</evidence>
<dbReference type="InterPro" id="IPR043129">
    <property type="entry name" value="ATPase_NBD"/>
</dbReference>
<dbReference type="InterPro" id="IPR029047">
    <property type="entry name" value="HSP70_peptide-bd_sf"/>
</dbReference>
<accession>A0AAE1CTE8</accession>
<comment type="similarity">
    <text evidence="1 4">Belongs to the heat shock protein 70 family.</text>
</comment>
<protein>
    <recommendedName>
        <fullName evidence="7">Heat shock protein 70</fullName>
    </recommendedName>
</protein>
<dbReference type="Gene3D" id="2.60.34.10">
    <property type="entry name" value="Substrate Binding Domain Of DNAk, Chain A, domain 1"/>
    <property type="match status" value="1"/>
</dbReference>
<dbReference type="Gene3D" id="3.90.640.10">
    <property type="entry name" value="Actin, Chain A, domain 4"/>
    <property type="match status" value="1"/>
</dbReference>
<dbReference type="AlphaFoldDB" id="A0AAE1CTE8"/>
<organism evidence="5 6">
    <name type="scientific">Elysia crispata</name>
    <name type="common">lettuce slug</name>
    <dbReference type="NCBI Taxonomy" id="231223"/>
    <lineage>
        <taxon>Eukaryota</taxon>
        <taxon>Metazoa</taxon>
        <taxon>Spiralia</taxon>
        <taxon>Lophotrochozoa</taxon>
        <taxon>Mollusca</taxon>
        <taxon>Gastropoda</taxon>
        <taxon>Heterobranchia</taxon>
        <taxon>Euthyneura</taxon>
        <taxon>Panpulmonata</taxon>
        <taxon>Sacoglossa</taxon>
        <taxon>Placobranchoidea</taxon>
        <taxon>Plakobranchidae</taxon>
        <taxon>Elysia</taxon>
    </lineage>
</organism>
<dbReference type="SUPFAM" id="SSF100920">
    <property type="entry name" value="Heat shock protein 70kD (HSP70), peptide-binding domain"/>
    <property type="match status" value="1"/>
</dbReference>
<evidence type="ECO:0000256" key="2">
    <source>
        <dbReference type="ARBA" id="ARBA00022741"/>
    </source>
</evidence>